<evidence type="ECO:0000313" key="1">
    <source>
        <dbReference type="EMBL" id="WPL15290.1"/>
    </source>
</evidence>
<reference evidence="1 2" key="1">
    <citation type="journal article" date="2023" name="Microorganisms">
        <title>Thiorhodovibrio frisius and Trv. litoralis spp. nov., Two Novel Members from a Clade of Fastidious Purple Sulfur Bacteria That Exhibit Unique Red-Shifted Light-Harvesting Capabilities.</title>
        <authorList>
            <person name="Methner A."/>
            <person name="Kuzyk S.B."/>
            <person name="Petersen J."/>
            <person name="Bauer S."/>
            <person name="Brinkmann H."/>
            <person name="Sichau K."/>
            <person name="Wanner G."/>
            <person name="Wolf J."/>
            <person name="Neumann-Schaal M."/>
            <person name="Henke P."/>
            <person name="Tank M."/>
            <person name="Sproer C."/>
            <person name="Bunk B."/>
            <person name="Overmann J."/>
        </authorList>
    </citation>
    <scope>NUCLEOTIDE SEQUENCE [LARGE SCALE GENOMIC DNA]</scope>
    <source>
        <strain evidence="1 2">DSM 6702</strain>
    </source>
</reference>
<evidence type="ECO:0008006" key="3">
    <source>
        <dbReference type="Google" id="ProtNLM"/>
    </source>
</evidence>
<evidence type="ECO:0000313" key="2">
    <source>
        <dbReference type="Proteomes" id="UP001432180"/>
    </source>
</evidence>
<dbReference type="RefSeq" id="WP_328985874.1">
    <property type="nucleotide sequence ID" value="NZ_CP121472.1"/>
</dbReference>
<dbReference type="Proteomes" id="UP001432180">
    <property type="component" value="Chromosome"/>
</dbReference>
<protein>
    <recommendedName>
        <fullName evidence="3">DUF86 domain-containing protein</fullName>
    </recommendedName>
</protein>
<proteinExistence type="predicted"/>
<organism evidence="1 2">
    <name type="scientific">Thiorhodovibrio winogradskyi</name>
    <dbReference type="NCBI Taxonomy" id="77007"/>
    <lineage>
        <taxon>Bacteria</taxon>
        <taxon>Pseudomonadati</taxon>
        <taxon>Pseudomonadota</taxon>
        <taxon>Gammaproteobacteria</taxon>
        <taxon>Chromatiales</taxon>
        <taxon>Chromatiaceae</taxon>
        <taxon>Thiorhodovibrio</taxon>
    </lineage>
</organism>
<accession>A0ABZ0S1Q9</accession>
<sequence length="163" mass="18476">MSLKYLPEQAQPARLALDLARKKAKHLRYSQTTLFALPIDLAWVQRLDEQPELTEKVEAFVSRFGRLQDHLGEKLLPRMAALVGETSKTLLDNLATAEKLGLLTNADAFIAARKLRNALVHEYMDDAQTFLHSLLAAQQACDLFFEVIEKVEAEFDRLELPSQ</sequence>
<dbReference type="Gene3D" id="1.20.120.330">
    <property type="entry name" value="Nucleotidyltransferases domain 2"/>
    <property type="match status" value="1"/>
</dbReference>
<name>A0ABZ0S1Q9_9GAMM</name>
<dbReference type="EMBL" id="CP121472">
    <property type="protein sequence ID" value="WPL15290.1"/>
    <property type="molecule type" value="Genomic_DNA"/>
</dbReference>
<gene>
    <name evidence="1" type="ORF">Thiowin_00177</name>
</gene>
<keyword evidence="2" id="KW-1185">Reference proteome</keyword>
<dbReference type="SUPFAM" id="SSF81593">
    <property type="entry name" value="Nucleotidyltransferase substrate binding subunit/domain"/>
    <property type="match status" value="1"/>
</dbReference>